<comment type="similarity">
    <text evidence="1">Belongs to the DNA mismatch repair MutL/HexB family.</text>
</comment>
<gene>
    <name evidence="5" type="ORF">WICPIJ_001225</name>
</gene>
<dbReference type="Pfam" id="PF08676">
    <property type="entry name" value="MutL_C"/>
    <property type="match status" value="1"/>
</dbReference>
<dbReference type="AlphaFoldDB" id="A0A9P8QC00"/>
<dbReference type="Proteomes" id="UP000774326">
    <property type="component" value="Unassembled WGS sequence"/>
</dbReference>
<dbReference type="SMART" id="SM00853">
    <property type="entry name" value="MutL_C"/>
    <property type="match status" value="1"/>
</dbReference>
<dbReference type="EMBL" id="JAEUBG010000617">
    <property type="protein sequence ID" value="KAH3687787.1"/>
    <property type="molecule type" value="Genomic_DNA"/>
</dbReference>
<dbReference type="InterPro" id="IPR042120">
    <property type="entry name" value="MutL_C_dimsub"/>
</dbReference>
<reference evidence="5" key="1">
    <citation type="journal article" date="2021" name="Open Biol.">
        <title>Shared evolutionary footprints suggest mitochondrial oxidative damage underlies multiple complex I losses in fungi.</title>
        <authorList>
            <person name="Schikora-Tamarit M.A."/>
            <person name="Marcet-Houben M."/>
            <person name="Nosek J."/>
            <person name="Gabaldon T."/>
        </authorList>
    </citation>
    <scope>NUCLEOTIDE SEQUENCE</scope>
    <source>
        <strain evidence="5">CBS2887</strain>
    </source>
</reference>
<dbReference type="InterPro" id="IPR036890">
    <property type="entry name" value="HATPase_C_sf"/>
</dbReference>
<dbReference type="OrthoDB" id="429932at2759"/>
<dbReference type="SUPFAM" id="SSF118116">
    <property type="entry name" value="DNA mismatch repair protein MutL"/>
    <property type="match status" value="1"/>
</dbReference>
<dbReference type="InterPro" id="IPR014762">
    <property type="entry name" value="DNA_mismatch_repair_CS"/>
</dbReference>
<dbReference type="SUPFAM" id="SSF55874">
    <property type="entry name" value="ATPase domain of HSP90 chaperone/DNA topoisomerase II/histidine kinase"/>
    <property type="match status" value="1"/>
</dbReference>
<evidence type="ECO:0000256" key="3">
    <source>
        <dbReference type="SAM" id="MobiDB-lite"/>
    </source>
</evidence>
<feature type="domain" description="MutL C-terminal dimerisation" evidence="4">
    <location>
        <begin position="518"/>
        <end position="696"/>
    </location>
</feature>
<dbReference type="PANTHER" id="PTHR10073">
    <property type="entry name" value="DNA MISMATCH REPAIR PROTEIN MLH, PMS, MUTL"/>
    <property type="match status" value="1"/>
</dbReference>
<sequence length="746" mass="84756">MITQLDPRLTKLLKSQIVISNLPDAIRETLQNSIDGTATNIRIIIDFARLSFVIIDNGEGITPTDLDCITERYYTSKLKSFDELKKVKTWGFRGEALNSLSSVSNLTIVSKNKHHNGVYSVKFNHGKRLDQSTLLGADDEYAKEIAGKSGTVLIIKGFFLNVPVRLEHLSKIPETKILEDLRAVVLQCVVAHPSITVEMYKKTGLVRQIICKYSQKENQNYNESVIKALSSIYGINISQNNRCLELSYKDYNVKCIIGSIPVQSKTYQSIYWNNRLLKDPDLFKSINKLFQDVDFGAESRELLISNMKKSEISPKKGRSSVKLATTVGNPFSKHPVFVFNVTGPASISDLIQDSDKSVHFSKHWAIVKPLIMKLCNSFLKMNGYHVTIPRTAQTDNKVEDNQESDTDNESQGQIPQIRRLAPKLNTNLIMNSKIRMGKIQKKEVNGMISTKSSSIGSPTRRTDNNKQMVESLVKRRRLISKEDLQCSSHKHEDHHHFDVVQTQNDLTITLDVIKTCKVIKQVDTKFILIKHETNLYIIDQHACDERIRVEALMRETIEKASSPNSQLSLSLKEKSFHLTLSNMDFELFETYKNQLQTWGVIFGVPDSSKFNDTSCKQIQITHLPELLHPKLDINYQFIQRSLTQYVNDLHTHRKLKYLYDTSGSNWYTAVQAMPTIIQDLINSKACRSAVMFGTVLSNDQCQMLIDQLRHCARPYWCAHGRPSIVPLCDLKGLGKEHVTEGLSSSS</sequence>
<proteinExistence type="inferred from homology"/>
<dbReference type="Gene3D" id="3.30.1540.20">
    <property type="entry name" value="MutL, C-terminal domain, dimerisation subdomain"/>
    <property type="match status" value="2"/>
</dbReference>
<dbReference type="InterPro" id="IPR038973">
    <property type="entry name" value="MutL/Mlh/Pms-like"/>
</dbReference>
<dbReference type="GO" id="GO:0016887">
    <property type="term" value="F:ATP hydrolysis activity"/>
    <property type="evidence" value="ECO:0007669"/>
    <property type="project" value="InterPro"/>
</dbReference>
<protein>
    <recommendedName>
        <fullName evidence="4">MutL C-terminal dimerisation domain-containing protein</fullName>
    </recommendedName>
</protein>
<accession>A0A9P8QC00</accession>
<name>A0A9P8QC00_WICPI</name>
<dbReference type="Pfam" id="PF13589">
    <property type="entry name" value="HATPase_c_3"/>
    <property type="match status" value="1"/>
</dbReference>
<reference evidence="5" key="2">
    <citation type="submission" date="2021-01" db="EMBL/GenBank/DDBJ databases">
        <authorList>
            <person name="Schikora-Tamarit M.A."/>
        </authorList>
    </citation>
    <scope>NUCLEOTIDE SEQUENCE</scope>
    <source>
        <strain evidence="5">CBS2887</strain>
    </source>
</reference>
<evidence type="ECO:0000256" key="1">
    <source>
        <dbReference type="ARBA" id="ARBA00006082"/>
    </source>
</evidence>
<dbReference type="PROSITE" id="PS00058">
    <property type="entry name" value="DNA_MISMATCH_REPAIR_1"/>
    <property type="match status" value="1"/>
</dbReference>
<keyword evidence="6" id="KW-1185">Reference proteome</keyword>
<dbReference type="GO" id="GO:0006298">
    <property type="term" value="P:mismatch repair"/>
    <property type="evidence" value="ECO:0007669"/>
    <property type="project" value="InterPro"/>
</dbReference>
<dbReference type="Gene3D" id="3.30.565.10">
    <property type="entry name" value="Histidine kinase-like ATPase, C-terminal domain"/>
    <property type="match status" value="1"/>
</dbReference>
<evidence type="ECO:0000256" key="2">
    <source>
        <dbReference type="ARBA" id="ARBA00022763"/>
    </source>
</evidence>
<dbReference type="GO" id="GO:0140664">
    <property type="term" value="F:ATP-dependent DNA damage sensor activity"/>
    <property type="evidence" value="ECO:0007669"/>
    <property type="project" value="InterPro"/>
</dbReference>
<keyword evidence="2" id="KW-0227">DNA damage</keyword>
<dbReference type="InterPro" id="IPR014790">
    <property type="entry name" value="MutL_C"/>
</dbReference>
<evidence type="ECO:0000313" key="5">
    <source>
        <dbReference type="EMBL" id="KAH3687787.1"/>
    </source>
</evidence>
<dbReference type="PANTHER" id="PTHR10073:SF47">
    <property type="entry name" value="DNA MISMATCH REPAIR PROTEIN MLH3"/>
    <property type="match status" value="1"/>
</dbReference>
<dbReference type="Gene3D" id="3.30.230.10">
    <property type="match status" value="1"/>
</dbReference>
<dbReference type="InterPro" id="IPR014721">
    <property type="entry name" value="Ribsml_uS5_D2-typ_fold_subgr"/>
</dbReference>
<dbReference type="GO" id="GO:0005524">
    <property type="term" value="F:ATP binding"/>
    <property type="evidence" value="ECO:0007669"/>
    <property type="project" value="InterPro"/>
</dbReference>
<evidence type="ECO:0000259" key="4">
    <source>
        <dbReference type="SMART" id="SM00853"/>
    </source>
</evidence>
<dbReference type="GO" id="GO:0061982">
    <property type="term" value="P:meiosis I cell cycle process"/>
    <property type="evidence" value="ECO:0007669"/>
    <property type="project" value="UniProtKB-ARBA"/>
</dbReference>
<dbReference type="InterPro" id="IPR037198">
    <property type="entry name" value="MutL_C_sf"/>
</dbReference>
<organism evidence="5 6">
    <name type="scientific">Wickerhamomyces pijperi</name>
    <name type="common">Yeast</name>
    <name type="synonym">Pichia pijperi</name>
    <dbReference type="NCBI Taxonomy" id="599730"/>
    <lineage>
        <taxon>Eukaryota</taxon>
        <taxon>Fungi</taxon>
        <taxon>Dikarya</taxon>
        <taxon>Ascomycota</taxon>
        <taxon>Saccharomycotina</taxon>
        <taxon>Saccharomycetes</taxon>
        <taxon>Phaffomycetales</taxon>
        <taxon>Wickerhamomycetaceae</taxon>
        <taxon>Wickerhamomyces</taxon>
    </lineage>
</organism>
<evidence type="ECO:0000313" key="6">
    <source>
        <dbReference type="Proteomes" id="UP000774326"/>
    </source>
</evidence>
<feature type="region of interest" description="Disordered" evidence="3">
    <location>
        <begin position="392"/>
        <end position="414"/>
    </location>
</feature>
<comment type="caution">
    <text evidence="5">The sequence shown here is derived from an EMBL/GenBank/DDBJ whole genome shotgun (WGS) entry which is preliminary data.</text>
</comment>
<dbReference type="GO" id="GO:0032300">
    <property type="term" value="C:mismatch repair complex"/>
    <property type="evidence" value="ECO:0007669"/>
    <property type="project" value="InterPro"/>
</dbReference>